<dbReference type="PANTHER" id="PTHR46825:SF7">
    <property type="entry name" value="D-ALANYL-D-ALANINE CARBOXYPEPTIDASE"/>
    <property type="match status" value="1"/>
</dbReference>
<dbReference type="EMBL" id="JAMQGM010000063">
    <property type="protein sequence ID" value="MCM2580433.1"/>
    <property type="molecule type" value="Genomic_DNA"/>
</dbReference>
<accession>A0ABT0XD28</accession>
<dbReference type="SUPFAM" id="SSF56601">
    <property type="entry name" value="beta-lactamase/transpeptidase-like"/>
    <property type="match status" value="1"/>
</dbReference>
<organism evidence="2 3">
    <name type="scientific">Streptomyces meridianus</name>
    <dbReference type="NCBI Taxonomy" id="2938945"/>
    <lineage>
        <taxon>Bacteria</taxon>
        <taxon>Bacillati</taxon>
        <taxon>Actinomycetota</taxon>
        <taxon>Actinomycetes</taxon>
        <taxon>Kitasatosporales</taxon>
        <taxon>Streptomycetaceae</taxon>
        <taxon>Streptomyces</taxon>
    </lineage>
</organism>
<evidence type="ECO:0000313" key="3">
    <source>
        <dbReference type="Proteomes" id="UP001167160"/>
    </source>
</evidence>
<dbReference type="PANTHER" id="PTHR46825">
    <property type="entry name" value="D-ALANYL-D-ALANINE-CARBOXYPEPTIDASE/ENDOPEPTIDASE AMPH"/>
    <property type="match status" value="1"/>
</dbReference>
<dbReference type="Pfam" id="PF00144">
    <property type="entry name" value="Beta-lactamase"/>
    <property type="match status" value="1"/>
</dbReference>
<keyword evidence="3" id="KW-1185">Reference proteome</keyword>
<reference evidence="2" key="1">
    <citation type="journal article" date="2023" name="Int. J. Syst. Evol. Microbiol.">
        <title>Streptomyces meridianus sp. nov. isolated from brackish water of the Tagus estuary in Alcochete, Portugal.</title>
        <authorList>
            <person name="Santos J.D.N."/>
            <person name="Klimek D."/>
            <person name="Calusinska M."/>
            <person name="Lobo Da Cunha A."/>
            <person name="Catita J."/>
            <person name="Goncalves H."/>
            <person name="Gonzalez I."/>
            <person name="Reyes F."/>
            <person name="Lage O.M."/>
        </authorList>
    </citation>
    <scope>NUCLEOTIDE SEQUENCE</scope>
    <source>
        <strain evidence="2">MTZ3.1</strain>
    </source>
</reference>
<dbReference type="InterPro" id="IPR001466">
    <property type="entry name" value="Beta-lactam-related"/>
</dbReference>
<dbReference type="PROSITE" id="PS51257">
    <property type="entry name" value="PROKAR_LIPOPROTEIN"/>
    <property type="match status" value="1"/>
</dbReference>
<dbReference type="InterPro" id="IPR012338">
    <property type="entry name" value="Beta-lactam/transpept-like"/>
</dbReference>
<evidence type="ECO:0000313" key="2">
    <source>
        <dbReference type="EMBL" id="MCM2580433.1"/>
    </source>
</evidence>
<evidence type="ECO:0000259" key="1">
    <source>
        <dbReference type="Pfam" id="PF00144"/>
    </source>
</evidence>
<dbReference type="Proteomes" id="UP001167160">
    <property type="component" value="Unassembled WGS sequence"/>
</dbReference>
<protein>
    <submittedName>
        <fullName evidence="2">Beta-lactamase family protein</fullName>
    </submittedName>
</protein>
<feature type="domain" description="Beta-lactamase-related" evidence="1">
    <location>
        <begin position="42"/>
        <end position="372"/>
    </location>
</feature>
<comment type="caution">
    <text evidence="2">The sequence shown here is derived from an EMBL/GenBank/DDBJ whole genome shotgun (WGS) entry which is preliminary data.</text>
</comment>
<proteinExistence type="predicted"/>
<sequence length="387" mass="41884">MQRTARLLVAGVCAGTLLLAGCRGPVSDDAGPAISPRAPLIRSALERMVTEGRAPGAAALSRDQYGPRFASAGFSDLESRRIPLEGDRFRAGSITKTFVATVVLQLVDEGKLSLDDTVEKHLPGLVRGRGNDGRTVTVAQLLGHTSGLFDYVDDPALHARTFGRKFPEHRYDTRTPRELVRTALRHPPYFAPGKGHHYSNTDYVLLGMIIARATGRSYAEEITARIIEPLRLTGTSLPGTDSSIPQPHGRAYSLRPGSHRLVDSTELNPSTAGAAGEAISTLGDLNRFLRSLLKGELLPARELRRMQDTSHSRGTYGLGLVPLRLPCGRDTLMLWGHNGSINGSYAHVLGTPGGGHLFSYRVNTEEVGDAAAETELLRAEFCPHPFR</sequence>
<gene>
    <name evidence="2" type="ORF">M1E25_24375</name>
</gene>
<name>A0ABT0XD28_9ACTN</name>
<dbReference type="Gene3D" id="3.40.710.10">
    <property type="entry name" value="DD-peptidase/beta-lactamase superfamily"/>
    <property type="match status" value="1"/>
</dbReference>
<dbReference type="InterPro" id="IPR050491">
    <property type="entry name" value="AmpC-like"/>
</dbReference>
<dbReference type="RefSeq" id="WP_251419276.1">
    <property type="nucleotide sequence ID" value="NZ_JAMQGM010000063.1"/>
</dbReference>